<evidence type="ECO:0000256" key="4">
    <source>
        <dbReference type="PROSITE-ProRule" id="PRU00125"/>
    </source>
</evidence>
<dbReference type="Pfam" id="PF00412">
    <property type="entry name" value="LIM"/>
    <property type="match status" value="2"/>
</dbReference>
<feature type="compositionally biased region" description="Basic and acidic residues" evidence="5">
    <location>
        <begin position="996"/>
        <end position="1005"/>
    </location>
</feature>
<feature type="region of interest" description="Disordered" evidence="5">
    <location>
        <begin position="1234"/>
        <end position="1297"/>
    </location>
</feature>
<dbReference type="EMBL" id="KQ976616">
    <property type="protein sequence ID" value="KYM79264.1"/>
    <property type="molecule type" value="Genomic_DNA"/>
</dbReference>
<proteinExistence type="predicted"/>
<keyword evidence="8" id="KW-1185">Reference proteome</keyword>
<evidence type="ECO:0000259" key="6">
    <source>
        <dbReference type="PROSITE" id="PS50023"/>
    </source>
</evidence>
<dbReference type="CDD" id="cd09445">
    <property type="entry name" value="LIM_Mical_like_2"/>
    <property type="match status" value="1"/>
</dbReference>
<keyword evidence="1 4" id="KW-0479">Metal-binding</keyword>
<feature type="compositionally biased region" description="Low complexity" evidence="5">
    <location>
        <begin position="522"/>
        <end position="535"/>
    </location>
</feature>
<sequence>MRTAYSARWCLPTQLSDNARLVSSKSRASWNTPIVKVFTYKNLAATSNTIVKSLFLIERDPDLHLRTIKTQVGSRIIYTCQLRIRRAVYQRRVLCLGNIERGCIPFLRSYSIRIATPRETFYLNIYTLRKYSEYHRVHGVITQGTTMAEVATKKSINVVSSKKNEVCGVQSNNGLIDLDDLTTSNTQLISLCDDDDLVLTNNTRNELENDDKSLQELIESELALRICSSKDDDDAVIEETENVISQPETIKKIVLDCRQDPVDVNAEFIAAESGHYSLVEEPYGHRNGHVSPHVNIEVVKPKPGRFDDEEEDQAFVEQSEADAPIIIQKTNEGDQESNRNEAVDVSSNKRRVLNEEIDQEPPQIVISSEIAESQATSGSILENESPECLVAEDMQNLVDESSSEFSASDSTFIEKTEIVVSDTSVTIFSETRQLVAEQIGNLDSWTTVEEATKSADAEELQKDAPTATERDAVNDATRDDNEGKQDDYLAPSSPRAPLATPDETETSDVSNACDSESREETVTTSSTVVTSSKGGTKTKKKKIEGVAGNDATSPNLTPRTKKTKKSKKSDLEKENISVNCSLQDASMHTGTQRSHSEMIDFSAKDDLSNVNVKSLTQNYVSETSRSDQEKLCRERIATGVSIKQLCRSFGDISNMSDGDQATFGKANHAMEIEEKARSMGDLRVCEQGYSRFTRDAPVFARVSVKALRASYCSLASLTNEGKDKDRACEKPKLEKSSFNKFDALSKKVLHVRSVDAGKVQQQLNAVGQNADANTNCRSCGKVVFQMEQTKAEGLVWHKNCFRCVQCSKQLNVDNYESHESKLYCKPHFKELFQPKPVEESDQPVRPRKPELIIRENEPKELPPDVVRASDKPDLGLEELSSLNVKSRFQVFEKASTENTNEIERSPSQIAVKRSPSILSKLAKFQAKGMDIGVADESLNGIPYEESSESEDEVEAEETEEVETEIVKSKRTTRERPISFSKMDDIKNRWESTSQQGRREVQREARKEEIAGIRSRLFLGKQGKMKEMYQQAVAGSDRVTKINAAEEIQHSTTHARSLKERFERGEPIAASDDETDSKPKPEKADEEVIAAGISRKSRSLFLELDATAAKTGRPVTPVHPKTPTETSRRARDAFMGRQVSDDVVRSSDATEEIQVETSEISNKFKFFESYKEPEKQRKQFRITPPRDGQVKMDSPDREIYRDPDVVRADDRVDEVVRTDTARKMLSIFRQMEENACKEELPEGPKPLKRFTPPPEDKFAKATASDSEEGEDEEGEETDGDESAEERDPNYVRASDKVEDEFLKQAQNAVRAKTLRAKFEHWEETDGKVSNHHVAEMEMAQGTGEQSSIESASSLRARFESLGSQANESPRTPKVKVNRFVEIQTTCTEVCESCEKKVYPLEKVETNNKIFHKQCFRCLQCNCILRMDSFTLNNGKLYCIPHFKQLFITRGNYDEGFGVDPHKNKWATTNSSNSASPSPIAVSNGDL</sequence>
<dbReference type="InterPro" id="IPR001781">
    <property type="entry name" value="Znf_LIM"/>
</dbReference>
<evidence type="ECO:0000256" key="5">
    <source>
        <dbReference type="SAM" id="MobiDB-lite"/>
    </source>
</evidence>
<dbReference type="Proteomes" id="UP000078540">
    <property type="component" value="Unassembled WGS sequence"/>
</dbReference>
<organism evidence="7 8">
    <name type="scientific">Atta colombica</name>
    <dbReference type="NCBI Taxonomy" id="520822"/>
    <lineage>
        <taxon>Eukaryota</taxon>
        <taxon>Metazoa</taxon>
        <taxon>Ecdysozoa</taxon>
        <taxon>Arthropoda</taxon>
        <taxon>Hexapoda</taxon>
        <taxon>Insecta</taxon>
        <taxon>Pterygota</taxon>
        <taxon>Neoptera</taxon>
        <taxon>Endopterygota</taxon>
        <taxon>Hymenoptera</taxon>
        <taxon>Apocrita</taxon>
        <taxon>Aculeata</taxon>
        <taxon>Formicoidea</taxon>
        <taxon>Formicidae</taxon>
        <taxon>Myrmicinae</taxon>
        <taxon>Atta</taxon>
    </lineage>
</organism>
<feature type="compositionally biased region" description="Basic and acidic residues" evidence="5">
    <location>
        <begin position="1056"/>
        <end position="1065"/>
    </location>
</feature>
<evidence type="ECO:0000313" key="8">
    <source>
        <dbReference type="Proteomes" id="UP000078540"/>
    </source>
</evidence>
<feature type="compositionally biased region" description="Basic and acidic residues" evidence="5">
    <location>
        <begin position="1187"/>
        <end position="1204"/>
    </location>
</feature>
<dbReference type="SUPFAM" id="SSF57716">
    <property type="entry name" value="Glucocorticoid receptor-like (DNA-binding domain)"/>
    <property type="match status" value="4"/>
</dbReference>
<feature type="compositionally biased region" description="Basic and acidic residues" evidence="5">
    <location>
        <begin position="964"/>
        <end position="989"/>
    </location>
</feature>
<evidence type="ECO:0000256" key="2">
    <source>
        <dbReference type="ARBA" id="ARBA00022833"/>
    </source>
</evidence>
<feature type="region of interest" description="Disordered" evidence="5">
    <location>
        <begin position="1045"/>
        <end position="1084"/>
    </location>
</feature>
<feature type="region of interest" description="Disordered" evidence="5">
    <location>
        <begin position="450"/>
        <end position="574"/>
    </location>
</feature>
<feature type="region of interest" description="Disordered" evidence="5">
    <location>
        <begin position="835"/>
        <end position="863"/>
    </location>
</feature>
<keyword evidence="3 4" id="KW-0440">LIM domain</keyword>
<feature type="compositionally biased region" description="Basic and acidic residues" evidence="5">
    <location>
        <begin position="450"/>
        <end position="487"/>
    </location>
</feature>
<feature type="region of interest" description="Disordered" evidence="5">
    <location>
        <begin position="943"/>
        <end position="1005"/>
    </location>
</feature>
<evidence type="ECO:0000256" key="1">
    <source>
        <dbReference type="ARBA" id="ARBA00022723"/>
    </source>
</evidence>
<accession>A0A151I1A4</accession>
<dbReference type="SMART" id="SM00132">
    <property type="entry name" value="LIM"/>
    <property type="match status" value="2"/>
</dbReference>
<feature type="domain" description="LIM zinc-binding" evidence="6">
    <location>
        <begin position="774"/>
        <end position="834"/>
    </location>
</feature>
<feature type="region of interest" description="Disordered" evidence="5">
    <location>
        <begin position="1465"/>
        <end position="1485"/>
    </location>
</feature>
<dbReference type="PROSITE" id="PS50023">
    <property type="entry name" value="LIM_DOMAIN_2"/>
    <property type="match status" value="2"/>
</dbReference>
<feature type="region of interest" description="Disordered" evidence="5">
    <location>
        <begin position="1110"/>
        <end position="1146"/>
    </location>
</feature>
<evidence type="ECO:0000256" key="3">
    <source>
        <dbReference type="ARBA" id="ARBA00023038"/>
    </source>
</evidence>
<reference evidence="7 8" key="1">
    <citation type="submission" date="2015-09" db="EMBL/GenBank/DDBJ databases">
        <title>Atta colombica WGS genome.</title>
        <authorList>
            <person name="Nygaard S."/>
            <person name="Hu H."/>
            <person name="Boomsma J."/>
            <person name="Zhang G."/>
        </authorList>
    </citation>
    <scope>NUCLEOTIDE SEQUENCE [LARGE SCALE GENOMIC DNA]</scope>
    <source>
        <strain evidence="7">Treedump-2</strain>
        <tissue evidence="7">Whole body</tissue>
    </source>
</reference>
<evidence type="ECO:0000313" key="7">
    <source>
        <dbReference type="EMBL" id="KYM79264.1"/>
    </source>
</evidence>
<feature type="domain" description="LIM zinc-binding" evidence="6">
    <location>
        <begin position="1387"/>
        <end position="1447"/>
    </location>
</feature>
<dbReference type="CDD" id="cd09358">
    <property type="entry name" value="LIM_Mical_like"/>
    <property type="match status" value="1"/>
</dbReference>
<feature type="region of interest" description="Disordered" evidence="5">
    <location>
        <begin position="1174"/>
        <end position="1204"/>
    </location>
</feature>
<feature type="compositionally biased region" description="Basic and acidic residues" evidence="5">
    <location>
        <begin position="1125"/>
        <end position="1144"/>
    </location>
</feature>
<protein>
    <submittedName>
        <fullName evidence="7">LIM domain and actin-binding protein 1</fullName>
    </submittedName>
</protein>
<feature type="compositionally biased region" description="Basic and acidic residues" evidence="5">
    <location>
        <begin position="1284"/>
        <end position="1297"/>
    </location>
</feature>
<dbReference type="STRING" id="520822.A0A151I1A4"/>
<gene>
    <name evidence="7" type="ORF">ALC53_10300</name>
</gene>
<dbReference type="Gene3D" id="2.10.110.10">
    <property type="entry name" value="Cysteine Rich Protein"/>
    <property type="match status" value="2"/>
</dbReference>
<feature type="compositionally biased region" description="Low complexity" evidence="5">
    <location>
        <begin position="1465"/>
        <end position="1477"/>
    </location>
</feature>
<dbReference type="GO" id="GO:0046872">
    <property type="term" value="F:metal ion binding"/>
    <property type="evidence" value="ECO:0007669"/>
    <property type="project" value="UniProtKB-KW"/>
</dbReference>
<feature type="compositionally biased region" description="Acidic residues" evidence="5">
    <location>
        <begin position="945"/>
        <end position="963"/>
    </location>
</feature>
<feature type="compositionally biased region" description="Acidic residues" evidence="5">
    <location>
        <begin position="1264"/>
        <end position="1283"/>
    </location>
</feature>
<dbReference type="PROSITE" id="PS00478">
    <property type="entry name" value="LIM_DOMAIN_1"/>
    <property type="match status" value="2"/>
</dbReference>
<name>A0A151I1A4_9HYME</name>
<dbReference type="PANTHER" id="PTHR24206">
    <property type="entry name" value="OS06G0237300 PROTEIN"/>
    <property type="match status" value="1"/>
</dbReference>
<keyword evidence="2 4" id="KW-0862">Zinc</keyword>